<dbReference type="InterPro" id="IPR010982">
    <property type="entry name" value="Lambda_DNA-bd_dom_sf"/>
</dbReference>
<proteinExistence type="predicted"/>
<evidence type="ECO:0000259" key="2">
    <source>
        <dbReference type="PROSITE" id="PS50943"/>
    </source>
</evidence>
<evidence type="ECO:0000313" key="3">
    <source>
        <dbReference type="EMBL" id="DAF47870.1"/>
    </source>
</evidence>
<dbReference type="InterPro" id="IPR050807">
    <property type="entry name" value="TransReg_Diox_bact_type"/>
</dbReference>
<dbReference type="CDD" id="cd00093">
    <property type="entry name" value="HTH_XRE"/>
    <property type="match status" value="1"/>
</dbReference>
<dbReference type="GO" id="GO:0003677">
    <property type="term" value="F:DNA binding"/>
    <property type="evidence" value="ECO:0007669"/>
    <property type="project" value="UniProtKB-KW"/>
</dbReference>
<dbReference type="GO" id="GO:0003700">
    <property type="term" value="F:DNA-binding transcription factor activity"/>
    <property type="evidence" value="ECO:0007669"/>
    <property type="project" value="TreeGrafter"/>
</dbReference>
<name>A0A8S5SAB1_9CAUD</name>
<organism evidence="3">
    <name type="scientific">Siphoviridae sp. ct0D87</name>
    <dbReference type="NCBI Taxonomy" id="2827760"/>
    <lineage>
        <taxon>Viruses</taxon>
        <taxon>Duplodnaviria</taxon>
        <taxon>Heunggongvirae</taxon>
        <taxon>Uroviricota</taxon>
        <taxon>Caudoviricetes</taxon>
    </lineage>
</organism>
<dbReference type="PROSITE" id="PS50943">
    <property type="entry name" value="HTH_CROC1"/>
    <property type="match status" value="1"/>
</dbReference>
<dbReference type="Pfam" id="PF01381">
    <property type="entry name" value="HTH_3"/>
    <property type="match status" value="1"/>
</dbReference>
<dbReference type="SMART" id="SM00530">
    <property type="entry name" value="HTH_XRE"/>
    <property type="match status" value="1"/>
</dbReference>
<dbReference type="SUPFAM" id="SSF47413">
    <property type="entry name" value="lambda repressor-like DNA-binding domains"/>
    <property type="match status" value="1"/>
</dbReference>
<evidence type="ECO:0000256" key="1">
    <source>
        <dbReference type="ARBA" id="ARBA00023125"/>
    </source>
</evidence>
<feature type="domain" description="HTH cro/C1-type" evidence="2">
    <location>
        <begin position="15"/>
        <end position="69"/>
    </location>
</feature>
<protein>
    <submittedName>
        <fullName evidence="3">Helix-turn-helix domain protein</fullName>
    </submittedName>
</protein>
<accession>A0A8S5SAB1</accession>
<dbReference type="PANTHER" id="PTHR46797">
    <property type="entry name" value="HTH-TYPE TRANSCRIPTIONAL REGULATOR"/>
    <property type="match status" value="1"/>
</dbReference>
<keyword evidence="1" id="KW-0238">DNA-binding</keyword>
<reference evidence="3" key="1">
    <citation type="journal article" date="2021" name="Proc. Natl. Acad. Sci. U.S.A.">
        <title>A Catalog of Tens of Thousands of Viruses from Human Metagenomes Reveals Hidden Associations with Chronic Diseases.</title>
        <authorList>
            <person name="Tisza M.J."/>
            <person name="Buck C.B."/>
        </authorList>
    </citation>
    <scope>NUCLEOTIDE SEQUENCE</scope>
    <source>
        <strain evidence="3">Ct0D87</strain>
    </source>
</reference>
<dbReference type="InterPro" id="IPR001387">
    <property type="entry name" value="Cro/C1-type_HTH"/>
</dbReference>
<sequence>MNIEEVKHLTIGERINAIRSNLNLSMEKFGKKIGITRSSVNSLEKGVNNPSDQTIKLICKEYNVDYFWLTEGKGNMFLELPDNTIDELIDEYQINPNQKPLIKAYLKSSEETKERLLDFIYGIIKELDNAEQN</sequence>
<dbReference type="Gene3D" id="1.10.260.40">
    <property type="entry name" value="lambda repressor-like DNA-binding domains"/>
    <property type="match status" value="1"/>
</dbReference>
<dbReference type="EMBL" id="BK032561">
    <property type="protein sequence ID" value="DAF47870.1"/>
    <property type="molecule type" value="Genomic_DNA"/>
</dbReference>
<dbReference type="PANTHER" id="PTHR46797:SF1">
    <property type="entry name" value="METHYLPHOSPHONATE SYNTHASE"/>
    <property type="match status" value="1"/>
</dbReference>